<dbReference type="PANTHER" id="PTHR22748:SF26">
    <property type="entry name" value="ENDONUCLEASE_EXONUCLEASE_PHOSPHATASE DOMAIN-CONTAINING PROTEIN"/>
    <property type="match status" value="1"/>
</dbReference>
<dbReference type="Pfam" id="PF03372">
    <property type="entry name" value="Exo_endo_phos"/>
    <property type="match status" value="1"/>
</dbReference>
<dbReference type="PANTHER" id="PTHR22748">
    <property type="entry name" value="AP ENDONUCLEASE"/>
    <property type="match status" value="1"/>
</dbReference>
<protein>
    <recommendedName>
        <fullName evidence="3">exodeoxyribonuclease III</fullName>
        <ecNumber evidence="3">3.1.11.2</ecNumber>
    </recommendedName>
</protein>
<reference evidence="12" key="1">
    <citation type="submission" date="2025-08" db="UniProtKB">
        <authorList>
            <consortium name="Ensembl"/>
        </authorList>
    </citation>
    <scope>IDENTIFICATION</scope>
</reference>
<keyword evidence="5" id="KW-0227">DNA damage</keyword>
<keyword evidence="7 9" id="KW-0460">Magnesium</keyword>
<dbReference type="EC" id="3.1.11.2" evidence="3"/>
<feature type="binding site" evidence="9">
    <location>
        <position position="10"/>
    </location>
    <ligand>
        <name>Mg(2+)</name>
        <dbReference type="ChEBI" id="CHEBI:18420"/>
        <label>1</label>
    </ligand>
</feature>
<keyword evidence="4 9" id="KW-0479">Metal-binding</keyword>
<evidence type="ECO:0000259" key="11">
    <source>
        <dbReference type="Pfam" id="PF03372"/>
    </source>
</evidence>
<proteinExistence type="inferred from homology"/>
<evidence type="ECO:0000256" key="4">
    <source>
        <dbReference type="ARBA" id="ARBA00022723"/>
    </source>
</evidence>
<comment type="catalytic activity">
    <reaction evidence="1">
        <text>Exonucleolytic cleavage in the 3'- to 5'-direction to yield nucleoside 5'-phosphates.</text>
        <dbReference type="EC" id="3.1.11.2"/>
    </reaction>
</comment>
<name>A0A671K8T0_9TELE</name>
<evidence type="ECO:0000256" key="8">
    <source>
        <dbReference type="ARBA" id="ARBA00023204"/>
    </source>
</evidence>
<dbReference type="GO" id="GO:0005634">
    <property type="term" value="C:nucleus"/>
    <property type="evidence" value="ECO:0007669"/>
    <property type="project" value="TreeGrafter"/>
</dbReference>
<keyword evidence="6" id="KW-0378">Hydrolase</keyword>
<dbReference type="InterPro" id="IPR036691">
    <property type="entry name" value="Endo/exonu/phosph_ase_sf"/>
</dbReference>
<feature type="binding site" evidence="9">
    <location>
        <position position="138"/>
    </location>
    <ligand>
        <name>Mg(2+)</name>
        <dbReference type="ChEBI" id="CHEBI:18420"/>
        <label>1</label>
    </ligand>
</feature>
<keyword evidence="9" id="KW-0464">Manganese</keyword>
<dbReference type="GO" id="GO:0046872">
    <property type="term" value="F:metal ion binding"/>
    <property type="evidence" value="ECO:0007669"/>
    <property type="project" value="UniProtKB-KW"/>
</dbReference>
<evidence type="ECO:0000256" key="3">
    <source>
        <dbReference type="ARBA" id="ARBA00012115"/>
    </source>
</evidence>
<dbReference type="AlphaFoldDB" id="A0A671K8T0"/>
<organism evidence="12 13">
    <name type="scientific">Sinocyclocheilus anshuiensis</name>
    <dbReference type="NCBI Taxonomy" id="1608454"/>
    <lineage>
        <taxon>Eukaryota</taxon>
        <taxon>Metazoa</taxon>
        <taxon>Chordata</taxon>
        <taxon>Craniata</taxon>
        <taxon>Vertebrata</taxon>
        <taxon>Euteleostomi</taxon>
        <taxon>Actinopterygii</taxon>
        <taxon>Neopterygii</taxon>
        <taxon>Teleostei</taxon>
        <taxon>Ostariophysi</taxon>
        <taxon>Cypriniformes</taxon>
        <taxon>Cyprinidae</taxon>
        <taxon>Cyprininae</taxon>
        <taxon>Sinocyclocheilus</taxon>
    </lineage>
</organism>
<reference evidence="12" key="2">
    <citation type="submission" date="2025-09" db="UniProtKB">
        <authorList>
            <consortium name="Ensembl"/>
        </authorList>
    </citation>
    <scope>IDENTIFICATION</scope>
</reference>
<feature type="binding site" evidence="9">
    <location>
        <position position="140"/>
    </location>
    <ligand>
        <name>Mg(2+)</name>
        <dbReference type="ChEBI" id="CHEBI:18420"/>
        <label>1</label>
    </ligand>
</feature>
<dbReference type="Ensembl" id="ENSSANT00000004085.1">
    <property type="protein sequence ID" value="ENSSANP00000003793.1"/>
    <property type="gene ID" value="ENSSANG00000002076.1"/>
</dbReference>
<dbReference type="Proteomes" id="UP000472260">
    <property type="component" value="Unassembled WGS sequence"/>
</dbReference>
<dbReference type="InterPro" id="IPR005135">
    <property type="entry name" value="Endo/exonuclease/phosphatase"/>
</dbReference>
<dbReference type="SUPFAM" id="SSF56219">
    <property type="entry name" value="DNase I-like"/>
    <property type="match status" value="1"/>
</dbReference>
<dbReference type="GO" id="GO:0008081">
    <property type="term" value="F:phosphoric diester hydrolase activity"/>
    <property type="evidence" value="ECO:0007669"/>
    <property type="project" value="TreeGrafter"/>
</dbReference>
<dbReference type="InterPro" id="IPR004808">
    <property type="entry name" value="AP_endonuc_1"/>
</dbReference>
<sequence>MVFLKVISWNISGCNHVIKRKKILTYLKQNKSDIALLQETHLSAEKFKRGWIGQVYSSTFNTRSRGVAILIKKGLDFKVHKTYNDHEGRWIALDSSLEGQKYTIMNIYTPYVMSLDFFNEICNIIRNIGNYYIILSGDFNQVRNIDLDKSSNKQTTSILHSAIDTMMDECGLIDIWRTLHPLEKDFAFFSHPHQSYSRIDHILISKQLVAI</sequence>
<feature type="site" description="Transition state stabilizer" evidence="10">
    <location>
        <position position="140"/>
    </location>
</feature>
<evidence type="ECO:0000256" key="2">
    <source>
        <dbReference type="ARBA" id="ARBA00007092"/>
    </source>
</evidence>
<dbReference type="GO" id="GO:0006284">
    <property type="term" value="P:base-excision repair"/>
    <property type="evidence" value="ECO:0007669"/>
    <property type="project" value="TreeGrafter"/>
</dbReference>
<comment type="cofactor">
    <cofactor evidence="9">
        <name>Mg(2+)</name>
        <dbReference type="ChEBI" id="CHEBI:18420"/>
    </cofactor>
    <cofactor evidence="9">
        <name>Mn(2+)</name>
        <dbReference type="ChEBI" id="CHEBI:29035"/>
    </cofactor>
    <text evidence="9">Probably binds two magnesium or manganese ions per subunit.</text>
</comment>
<keyword evidence="8" id="KW-0234">DNA repair</keyword>
<feature type="binding site" evidence="9">
    <location>
        <position position="39"/>
    </location>
    <ligand>
        <name>Mg(2+)</name>
        <dbReference type="ChEBI" id="CHEBI:18420"/>
        <label>1</label>
    </ligand>
</feature>
<evidence type="ECO:0000256" key="9">
    <source>
        <dbReference type="PIRSR" id="PIRSR604808-2"/>
    </source>
</evidence>
<dbReference type="GO" id="GO:0003906">
    <property type="term" value="F:DNA-(apurinic or apyrimidinic site) endonuclease activity"/>
    <property type="evidence" value="ECO:0007669"/>
    <property type="project" value="TreeGrafter"/>
</dbReference>
<feature type="domain" description="Endonuclease/exonuclease/phosphatase" evidence="11">
    <location>
        <begin position="7"/>
        <end position="208"/>
    </location>
</feature>
<dbReference type="CDD" id="cd09076">
    <property type="entry name" value="L1-EN"/>
    <property type="match status" value="1"/>
</dbReference>
<dbReference type="GO" id="GO:0008311">
    <property type="term" value="F:double-stranded DNA 3'-5' DNA exonuclease activity"/>
    <property type="evidence" value="ECO:0007669"/>
    <property type="project" value="UniProtKB-EC"/>
</dbReference>
<evidence type="ECO:0000256" key="10">
    <source>
        <dbReference type="PIRSR" id="PIRSR604808-3"/>
    </source>
</evidence>
<evidence type="ECO:0000313" key="12">
    <source>
        <dbReference type="Ensembl" id="ENSSANP00000003793.1"/>
    </source>
</evidence>
<evidence type="ECO:0000256" key="6">
    <source>
        <dbReference type="ARBA" id="ARBA00022801"/>
    </source>
</evidence>
<feature type="site" description="Important for catalytic activity" evidence="10">
    <location>
        <position position="200"/>
    </location>
</feature>
<evidence type="ECO:0000256" key="1">
    <source>
        <dbReference type="ARBA" id="ARBA00000493"/>
    </source>
</evidence>
<dbReference type="Gene3D" id="3.60.10.10">
    <property type="entry name" value="Endonuclease/exonuclease/phosphatase"/>
    <property type="match status" value="1"/>
</dbReference>
<evidence type="ECO:0000256" key="7">
    <source>
        <dbReference type="ARBA" id="ARBA00022842"/>
    </source>
</evidence>
<evidence type="ECO:0000256" key="5">
    <source>
        <dbReference type="ARBA" id="ARBA00022763"/>
    </source>
</evidence>
<comment type="similarity">
    <text evidence="2">Belongs to the DNA repair enzymes AP/ExoA family.</text>
</comment>
<evidence type="ECO:0000313" key="13">
    <source>
        <dbReference type="Proteomes" id="UP000472260"/>
    </source>
</evidence>
<keyword evidence="13" id="KW-1185">Reference proteome</keyword>
<accession>A0A671K8T0</accession>